<sequence length="282" mass="31855">MSIKQTYQDFFGTQNEVVVRINATNKCNLHCDHCDVGCHLPISKSSPNIFRQAPFVAESHDIEKFCEAFVGVGEENLHLLQGGEITILPMKRITRYVEVLSAYGRKVGMRTNGYNVVGIPDNTLSKLSCIYLTTHGVNQQAIDTACEYLARNYHGKVVVDRVIDHRNMETLIKHGQGSVEQGLKCNHLLATMTYIPPVIYPCCNSWSIMHNLNDAHVHNLLIAAGWSVNNPNVKETVANWKQTLPREFFENLCADSCYLTNPLKVIPMHRIQPHPNDKIIKM</sequence>
<name>A0ABT1U6K2_9GAMM</name>
<reference evidence="1 2" key="1">
    <citation type="submission" date="2022-07" db="EMBL/GenBank/DDBJ databases">
        <title>Methylomonas rivi sp. nov., Methylomonas rosea sp. nov., Methylomonas aureus sp. nov. and Methylomonas subterranea sp. nov., four novel methanotrophs isolated from a freshwater creek and the deep terrestrial subsurface.</title>
        <authorList>
            <person name="Abin C."/>
            <person name="Sankaranarayanan K."/>
            <person name="Garner C."/>
            <person name="Sindelar R."/>
            <person name="Kotary K."/>
            <person name="Garner R."/>
            <person name="Barclay S."/>
            <person name="Lawson P."/>
            <person name="Krumholz L."/>
        </authorList>
    </citation>
    <scope>NUCLEOTIDE SEQUENCE [LARGE SCALE GENOMIC DNA]</scope>
    <source>
        <strain evidence="1 2">WSC-6</strain>
    </source>
</reference>
<dbReference type="InterPro" id="IPR058240">
    <property type="entry name" value="rSAM_sf"/>
</dbReference>
<organism evidence="1 2">
    <name type="scientific">Methylomonas rivi</name>
    <dbReference type="NCBI Taxonomy" id="2952226"/>
    <lineage>
        <taxon>Bacteria</taxon>
        <taxon>Pseudomonadati</taxon>
        <taxon>Pseudomonadota</taxon>
        <taxon>Gammaproteobacteria</taxon>
        <taxon>Methylococcales</taxon>
        <taxon>Methylococcaceae</taxon>
        <taxon>Methylomonas</taxon>
    </lineage>
</organism>
<evidence type="ECO:0008006" key="3">
    <source>
        <dbReference type="Google" id="ProtNLM"/>
    </source>
</evidence>
<accession>A0ABT1U6K2</accession>
<evidence type="ECO:0000313" key="1">
    <source>
        <dbReference type="EMBL" id="MCQ8129472.1"/>
    </source>
</evidence>
<dbReference type="Proteomes" id="UP001524586">
    <property type="component" value="Unassembled WGS sequence"/>
</dbReference>
<dbReference type="EMBL" id="JANIBK010000075">
    <property type="protein sequence ID" value="MCQ8129472.1"/>
    <property type="molecule type" value="Genomic_DNA"/>
</dbReference>
<proteinExistence type="predicted"/>
<evidence type="ECO:0000313" key="2">
    <source>
        <dbReference type="Proteomes" id="UP001524586"/>
    </source>
</evidence>
<dbReference type="InterPro" id="IPR013785">
    <property type="entry name" value="Aldolase_TIM"/>
</dbReference>
<comment type="caution">
    <text evidence="1">The sequence shown here is derived from an EMBL/GenBank/DDBJ whole genome shotgun (WGS) entry which is preliminary data.</text>
</comment>
<keyword evidence="2" id="KW-1185">Reference proteome</keyword>
<dbReference type="Gene3D" id="3.20.20.70">
    <property type="entry name" value="Aldolase class I"/>
    <property type="match status" value="1"/>
</dbReference>
<gene>
    <name evidence="1" type="ORF">NP596_13495</name>
</gene>
<dbReference type="RefSeq" id="WP_256615903.1">
    <property type="nucleotide sequence ID" value="NZ_JANIBK010000075.1"/>
</dbReference>
<protein>
    <recommendedName>
        <fullName evidence="3">Radical SAM protein</fullName>
    </recommendedName>
</protein>
<dbReference type="SUPFAM" id="SSF102114">
    <property type="entry name" value="Radical SAM enzymes"/>
    <property type="match status" value="1"/>
</dbReference>